<reference evidence="7" key="1">
    <citation type="submission" date="2016-11" db="UniProtKB">
        <authorList>
            <consortium name="WormBaseParasite"/>
        </authorList>
    </citation>
    <scope>IDENTIFICATION</scope>
</reference>
<evidence type="ECO:0000256" key="3">
    <source>
        <dbReference type="ARBA" id="ARBA00022574"/>
    </source>
</evidence>
<evidence type="ECO:0000256" key="4">
    <source>
        <dbReference type="ARBA" id="ARBA00022737"/>
    </source>
</evidence>
<dbReference type="PANTHER" id="PTHR15598">
    <property type="entry name" value="ENHANCER OF MRNA-DECAPPING PROTEIN 4"/>
    <property type="match status" value="1"/>
</dbReference>
<evidence type="ECO:0000256" key="1">
    <source>
        <dbReference type="ARBA" id="ARBA00004496"/>
    </source>
</evidence>
<keyword evidence="2" id="KW-0963">Cytoplasm</keyword>
<organism evidence="6 7">
    <name type="scientific">Macrostomum lignano</name>
    <dbReference type="NCBI Taxonomy" id="282301"/>
    <lineage>
        <taxon>Eukaryota</taxon>
        <taxon>Metazoa</taxon>
        <taxon>Spiralia</taxon>
        <taxon>Lophotrochozoa</taxon>
        <taxon>Platyhelminthes</taxon>
        <taxon>Rhabditophora</taxon>
        <taxon>Macrostomorpha</taxon>
        <taxon>Macrostomida</taxon>
        <taxon>Macrostomidae</taxon>
        <taxon>Macrostomum</taxon>
    </lineage>
</organism>
<dbReference type="Gene3D" id="6.10.140.270">
    <property type="match status" value="1"/>
</dbReference>
<evidence type="ECO:0000256" key="2">
    <source>
        <dbReference type="ARBA" id="ARBA00022490"/>
    </source>
</evidence>
<evidence type="ECO:0000313" key="7">
    <source>
        <dbReference type="WBParaSite" id="maker-uti_cns_0016530-snap-gene-0.4-mRNA-1"/>
    </source>
</evidence>
<dbReference type="PANTHER" id="PTHR15598:SF5">
    <property type="entry name" value="ENHANCER OF MRNA-DECAPPING PROTEIN 4"/>
    <property type="match status" value="1"/>
</dbReference>
<comment type="subcellular location">
    <subcellularLocation>
        <location evidence="1">Cytoplasm</location>
    </subcellularLocation>
</comment>
<dbReference type="GO" id="GO:0000932">
    <property type="term" value="C:P-body"/>
    <property type="evidence" value="ECO:0007669"/>
    <property type="project" value="TreeGrafter"/>
</dbReference>
<accession>A0A1I8IU36</accession>
<protein>
    <submittedName>
        <fullName evidence="7">DRIM domain-containing protein</fullName>
    </submittedName>
</protein>
<feature type="domain" description="Enhancer of mRNA-decapping protein 4 C-terminal" evidence="5">
    <location>
        <begin position="4"/>
        <end position="77"/>
    </location>
</feature>
<dbReference type="WBParaSite" id="maker-uti_cns_0016530-snap-gene-0.4-mRNA-1">
    <property type="protein sequence ID" value="maker-uti_cns_0016530-snap-gene-0.4-mRNA-1"/>
    <property type="gene ID" value="maker-uti_cns_0016530-snap-gene-0.4"/>
</dbReference>
<dbReference type="InterPro" id="IPR049404">
    <property type="entry name" value="EDC4_C"/>
</dbReference>
<evidence type="ECO:0000259" key="5">
    <source>
        <dbReference type="Pfam" id="PF21289"/>
    </source>
</evidence>
<keyword evidence="3" id="KW-0853">WD repeat</keyword>
<dbReference type="GO" id="GO:0031087">
    <property type="term" value="P:deadenylation-independent decapping of nuclear-transcribed mRNA"/>
    <property type="evidence" value="ECO:0007669"/>
    <property type="project" value="InterPro"/>
</dbReference>
<dbReference type="AlphaFoldDB" id="A0A1I8IU36"/>
<proteinExistence type="predicted"/>
<keyword evidence="4" id="KW-0677">Repeat</keyword>
<dbReference type="Proteomes" id="UP000095280">
    <property type="component" value="Unplaced"/>
</dbReference>
<dbReference type="Pfam" id="PF21289">
    <property type="entry name" value="EDC4_C"/>
    <property type="match status" value="1"/>
</dbReference>
<keyword evidence="6" id="KW-1185">Reference proteome</keyword>
<dbReference type="InterPro" id="IPR045152">
    <property type="entry name" value="EDC4-like"/>
</dbReference>
<sequence>MQDYNRAFKEALSSTRLELVLDLCNRVKPSDLFRSPNLEQQVILSLIQQLGRNLLERTKLKCDYLQHLVKRIDELNCDPTDQFAYRTVRRVRMLATGFINEHLV</sequence>
<evidence type="ECO:0000313" key="6">
    <source>
        <dbReference type="Proteomes" id="UP000095280"/>
    </source>
</evidence>
<name>A0A1I8IU36_9PLAT</name>
<dbReference type="Gene3D" id="1.10.220.100">
    <property type="entry name" value="conserved c-terminal region of ge- 1"/>
    <property type="match status" value="1"/>
</dbReference>
<dbReference type="InterPro" id="IPR044938">
    <property type="entry name" value="EDC4_C_sf"/>
</dbReference>